<name>D6TSB5_KTERA</name>
<keyword evidence="1" id="KW-0472">Membrane</keyword>
<feature type="transmembrane region" description="Helical" evidence="1">
    <location>
        <begin position="23"/>
        <end position="43"/>
    </location>
</feature>
<keyword evidence="1" id="KW-0812">Transmembrane</keyword>
<dbReference type="RefSeq" id="WP_007913949.1">
    <property type="nucleotide sequence ID" value="NZ_ADVG01000003.1"/>
</dbReference>
<dbReference type="OrthoDB" id="152848at2"/>
<organism evidence="2 3">
    <name type="scientific">Ktedonobacter racemifer DSM 44963</name>
    <dbReference type="NCBI Taxonomy" id="485913"/>
    <lineage>
        <taxon>Bacteria</taxon>
        <taxon>Bacillati</taxon>
        <taxon>Chloroflexota</taxon>
        <taxon>Ktedonobacteria</taxon>
        <taxon>Ktedonobacterales</taxon>
        <taxon>Ktedonobacteraceae</taxon>
        <taxon>Ktedonobacter</taxon>
    </lineage>
</organism>
<protein>
    <recommendedName>
        <fullName evidence="4">ABC-2 type transporter</fullName>
    </recommendedName>
</protein>
<dbReference type="AlphaFoldDB" id="D6TSB5"/>
<accession>D6TSB5</accession>
<dbReference type="EMBL" id="ADVG01000003">
    <property type="protein sequence ID" value="EFH83316.1"/>
    <property type="molecule type" value="Genomic_DNA"/>
</dbReference>
<evidence type="ECO:0000313" key="3">
    <source>
        <dbReference type="Proteomes" id="UP000004508"/>
    </source>
</evidence>
<dbReference type="InParanoid" id="D6TSB5"/>
<evidence type="ECO:0000313" key="2">
    <source>
        <dbReference type="EMBL" id="EFH83316.1"/>
    </source>
</evidence>
<proteinExistence type="predicted"/>
<feature type="transmembrane region" description="Helical" evidence="1">
    <location>
        <begin position="105"/>
        <end position="128"/>
    </location>
</feature>
<sequence length="261" mass="29087">MMNQLDVFLGALRYEFRMQARRPAIWITCLALGLILSQFHQPWGRPISSSVGEAIVYWTMEMHSILAIAVGILLADRLSRDRRTRVDELLTTYRSPSSMRLFGKYIGSTLATLLPVIIVYSVGVGYLLGRWQTLAGLPIALVAFATIVLPGIFFIASFSLACPALMWTPLYQFLFVGYWFWGNLLPGFGIPSLSETPLTPVGSYMCTAFFNAAKHEGVCNPGIEGVTTLQGIESMLLLICVAFLVMLLLPLLLRWQQGRRS</sequence>
<feature type="transmembrane region" description="Helical" evidence="1">
    <location>
        <begin position="134"/>
        <end position="158"/>
    </location>
</feature>
<gene>
    <name evidence="2" type="ORF">Krac_4264</name>
</gene>
<reference evidence="2 3" key="1">
    <citation type="journal article" date="2011" name="Stand. Genomic Sci.">
        <title>Non-contiguous finished genome sequence and contextual data of the filamentous soil bacterium Ktedonobacter racemifer type strain (SOSP1-21).</title>
        <authorList>
            <person name="Chang Y.J."/>
            <person name="Land M."/>
            <person name="Hauser L."/>
            <person name="Chertkov O."/>
            <person name="Del Rio T.G."/>
            <person name="Nolan M."/>
            <person name="Copeland A."/>
            <person name="Tice H."/>
            <person name="Cheng J.F."/>
            <person name="Lucas S."/>
            <person name="Han C."/>
            <person name="Goodwin L."/>
            <person name="Pitluck S."/>
            <person name="Ivanova N."/>
            <person name="Ovchinikova G."/>
            <person name="Pati A."/>
            <person name="Chen A."/>
            <person name="Palaniappan K."/>
            <person name="Mavromatis K."/>
            <person name="Liolios K."/>
            <person name="Brettin T."/>
            <person name="Fiebig A."/>
            <person name="Rohde M."/>
            <person name="Abt B."/>
            <person name="Goker M."/>
            <person name="Detter J.C."/>
            <person name="Woyke T."/>
            <person name="Bristow J."/>
            <person name="Eisen J.A."/>
            <person name="Markowitz V."/>
            <person name="Hugenholtz P."/>
            <person name="Kyrpides N.C."/>
            <person name="Klenk H.P."/>
            <person name="Lapidus A."/>
        </authorList>
    </citation>
    <scope>NUCLEOTIDE SEQUENCE [LARGE SCALE GENOMIC DNA]</scope>
    <source>
        <strain evidence="3">DSM 44963</strain>
    </source>
</reference>
<keyword evidence="3" id="KW-1185">Reference proteome</keyword>
<evidence type="ECO:0008006" key="4">
    <source>
        <dbReference type="Google" id="ProtNLM"/>
    </source>
</evidence>
<feature type="transmembrane region" description="Helical" evidence="1">
    <location>
        <begin position="170"/>
        <end position="190"/>
    </location>
</feature>
<keyword evidence="1" id="KW-1133">Transmembrane helix</keyword>
<dbReference type="Proteomes" id="UP000004508">
    <property type="component" value="Unassembled WGS sequence"/>
</dbReference>
<feature type="transmembrane region" description="Helical" evidence="1">
    <location>
        <begin position="235"/>
        <end position="253"/>
    </location>
</feature>
<feature type="transmembrane region" description="Helical" evidence="1">
    <location>
        <begin position="55"/>
        <end position="75"/>
    </location>
</feature>
<dbReference type="STRING" id="485913.Krac_4264"/>
<evidence type="ECO:0000256" key="1">
    <source>
        <dbReference type="SAM" id="Phobius"/>
    </source>
</evidence>
<comment type="caution">
    <text evidence="2">The sequence shown here is derived from an EMBL/GenBank/DDBJ whole genome shotgun (WGS) entry which is preliminary data.</text>
</comment>
<dbReference type="eggNOG" id="COG1277">
    <property type="taxonomic scope" value="Bacteria"/>
</dbReference>